<name>A0ABX6EPS7_KLUMA</name>
<reference evidence="2 3" key="1">
    <citation type="submission" date="2016-03" db="EMBL/GenBank/DDBJ databases">
        <title>How can Kluyveromyces marxianus grow so fast - potential evolutionary course in Saccharomyces Complex revealed by comparative genomics.</title>
        <authorList>
            <person name="Mo W."/>
            <person name="Lu W."/>
            <person name="Yang X."/>
            <person name="Qi J."/>
            <person name="Lv H."/>
        </authorList>
    </citation>
    <scope>NUCLEOTIDE SEQUENCE [LARGE SCALE GENOMIC DNA]</scope>
    <source>
        <strain evidence="2 3">FIM1</strain>
    </source>
</reference>
<dbReference type="Proteomes" id="UP000422736">
    <property type="component" value="Chromosome 2"/>
</dbReference>
<dbReference type="CDD" id="cd03788">
    <property type="entry name" value="GT20_TPS"/>
    <property type="match status" value="1"/>
</dbReference>
<dbReference type="PANTHER" id="PTHR10788">
    <property type="entry name" value="TREHALOSE-6-PHOSPHATE SYNTHASE"/>
    <property type="match status" value="1"/>
</dbReference>
<dbReference type="Gene3D" id="3.40.50.2000">
    <property type="entry name" value="Glycogen Phosphorylase B"/>
    <property type="match status" value="2"/>
</dbReference>
<dbReference type="InterPro" id="IPR003337">
    <property type="entry name" value="Trehalose_PPase"/>
</dbReference>
<reference evidence="2 3" key="2">
    <citation type="submission" date="2019-11" db="EMBL/GenBank/DDBJ databases">
        <authorList>
            <person name="Lu H."/>
        </authorList>
    </citation>
    <scope>NUCLEOTIDE SEQUENCE [LARGE SCALE GENOMIC DNA]</scope>
    <source>
        <strain evidence="2 3">FIM1</strain>
    </source>
</reference>
<dbReference type="Pfam" id="PF02358">
    <property type="entry name" value="Trehalose_PPase"/>
    <property type="match status" value="1"/>
</dbReference>
<dbReference type="Pfam" id="PF00982">
    <property type="entry name" value="Glyco_transf_20"/>
    <property type="match status" value="1"/>
</dbReference>
<evidence type="ECO:0000313" key="3">
    <source>
        <dbReference type="Proteomes" id="UP000422736"/>
    </source>
</evidence>
<feature type="region of interest" description="Disordered" evidence="1">
    <location>
        <begin position="1135"/>
        <end position="1160"/>
    </location>
</feature>
<evidence type="ECO:0000313" key="2">
    <source>
        <dbReference type="EMBL" id="QGN14269.1"/>
    </source>
</evidence>
<evidence type="ECO:0000256" key="1">
    <source>
        <dbReference type="SAM" id="MobiDB-lite"/>
    </source>
</evidence>
<feature type="compositionally biased region" description="Polar residues" evidence="1">
    <location>
        <begin position="378"/>
        <end position="389"/>
    </location>
</feature>
<feature type="region of interest" description="Disordered" evidence="1">
    <location>
        <begin position="325"/>
        <end position="439"/>
    </location>
</feature>
<dbReference type="PANTHER" id="PTHR10788:SF15">
    <property type="entry name" value="TREHALOSE SYNTHASE COMPLEX REGULATORY SUBUNIT TPS3-RELATED"/>
    <property type="match status" value="1"/>
</dbReference>
<organism evidence="2 3">
    <name type="scientific">Kluyveromyces marxianus</name>
    <name type="common">Yeast</name>
    <name type="synonym">Candida kefyr</name>
    <dbReference type="NCBI Taxonomy" id="4911"/>
    <lineage>
        <taxon>Eukaryota</taxon>
        <taxon>Fungi</taxon>
        <taxon>Dikarya</taxon>
        <taxon>Ascomycota</taxon>
        <taxon>Saccharomycotina</taxon>
        <taxon>Saccharomycetes</taxon>
        <taxon>Saccharomycetales</taxon>
        <taxon>Saccharomycetaceae</taxon>
        <taxon>Kluyveromyces</taxon>
    </lineage>
</organism>
<feature type="region of interest" description="Disordered" evidence="1">
    <location>
        <begin position="175"/>
        <end position="202"/>
    </location>
</feature>
<dbReference type="InterPro" id="IPR001830">
    <property type="entry name" value="Glyco_trans_20"/>
</dbReference>
<protein>
    <submittedName>
        <fullName evidence="2">Trehalose synthase complex regulatory subunit TPS3</fullName>
    </submittedName>
</protein>
<dbReference type="EMBL" id="CP015055">
    <property type="protein sequence ID" value="QGN14269.1"/>
    <property type="molecule type" value="Genomic_DNA"/>
</dbReference>
<dbReference type="SUPFAM" id="SSF56784">
    <property type="entry name" value="HAD-like"/>
    <property type="match status" value="1"/>
</dbReference>
<feature type="region of interest" description="Disordered" evidence="1">
    <location>
        <begin position="237"/>
        <end position="288"/>
    </location>
</feature>
<dbReference type="InterPro" id="IPR036412">
    <property type="entry name" value="HAD-like_sf"/>
</dbReference>
<keyword evidence="3" id="KW-1185">Reference proteome</keyword>
<sequence length="1245" mass="139358">MPFQRNLTEKRQTLIRLLFLQLFTHFLAKLYKLYTLPYTYPLKPVSTVPDIPHNYYKYPFFYSKVTGYIHINHTGHKFLTLYSKGLEKQKGKGKQDIRFNKGFTPRYPMVVIIASLFLPFQPQFEIHTSAVETATLVESQPVKVVDSEGLSALALSRKRSSSSHSRSPFVGLEMSAAPEEEHSGQLGSQGQKEGSVPAAPVPIPMQSTEFAHRRSDEVTKPVVAQPQISSELFMESLTGNSHGNSQGPGAHHGPIGGGPSVEEFFSSGSPDSAMSIQSSPVVSSVHPGGMDSTSNLLKNVNRSLLYQTVLNESHSASALEGASKFFRNSPGSTVITPRSRALPDVNASVSPLGKGGLHGKSQAQAQAPAIKHVHGSKPPSSNLKYSSKASGEDQDQDDEFSPTGAHDSSSLEDTAVSETEEEPEPESTLEEEDEEELDDYDMDQLDSSERFHYYVPKFGGYSNNAKLRNALLKGSDNIFGTAPWSIVPSPKGNGGLKNAVSTALLEKTVVEPVTWVGTVGIPTDSIPKSTLNAICEELGKNFHSRAVVTDDLTFKGAYKNYCKQILWPTLHYQIPDNPNSKAFEDHSWNYYQHLNQLFADEIVKVYQEGDIVWVNDYHLMLVPEMVREKLPKAKIGFFLHISFPSSEVFRCFPQREKILSGILGANSVGFQTDEYARHFMQTATRLLMTDVDGNQLRMQGRIVQVNDNPIGIDVFNLNQQIDTERVVQWRKLIRERWSDKSLIVCRDQFDRIRGLKKKMLAYERFLKENPEYIDKVIMIQICLGAARDVELERDIMTVVDRINAMSHDISISQPVVLLHQDLEFSQYLALNCEADLFIVGSMREGMNLTCHEFVVCSKERNAPVLLSEFTGSAQILKRGALLINPWDIRSFALSIKQGLEMCPEEKRRRWKKNFKSVVNHDSDNWITQSLHNINSSWEFNQERSQVFSLSVNEILSSFNKSTRHLFVLKISEPPTPRMLKILSDLSTSSVVYIMNSNSRGVLERLYSRVPNVGLIAENGAYVRLNGSWFNIVEQVSWKEDVIKVFEDKVERLPGSYIKVGDSMVKFHTENAEDSDRVQGVIGEAMTHINTLFSDKGIHAYVHKNIVFVQEVGLSLKTMQFLLNYYNSVDDVSCSPQSPVKQKSSAETSAETSHSPLLSPISPRNGAGFFHVAPKRANSDPIDFLCVTGSSSPVIEPLFQFVNELSKNDKIRSAYSVVHGDTSSTYAKEHVKGLNELFSILQRLGQ</sequence>
<proteinExistence type="predicted"/>
<accession>A0ABX6EPS7</accession>
<feature type="compositionally biased region" description="Acidic residues" evidence="1">
    <location>
        <begin position="418"/>
        <end position="439"/>
    </location>
</feature>
<gene>
    <name evidence="2" type="primary">TSL1</name>
    <name evidence="2" type="ORF">FIM1_926</name>
</gene>
<feature type="compositionally biased region" description="Low complexity" evidence="1">
    <location>
        <begin position="272"/>
        <end position="285"/>
    </location>
</feature>
<dbReference type="SUPFAM" id="SSF53756">
    <property type="entry name" value="UDP-Glycosyltransferase/glycogen phosphorylase"/>
    <property type="match status" value="1"/>
</dbReference>